<dbReference type="SUPFAM" id="SSF52833">
    <property type="entry name" value="Thioredoxin-like"/>
    <property type="match status" value="1"/>
</dbReference>
<feature type="domain" description="DSBA-like thioredoxin" evidence="1">
    <location>
        <begin position="177"/>
        <end position="353"/>
    </location>
</feature>
<dbReference type="InterPro" id="IPR051924">
    <property type="entry name" value="GST_Kappa/NadH"/>
</dbReference>
<dbReference type="RefSeq" id="WP_330199854.1">
    <property type="nucleotide sequence ID" value="NZ_JAZDRP010000009.1"/>
</dbReference>
<keyword evidence="3" id="KW-1185">Reference proteome</keyword>
<protein>
    <submittedName>
        <fullName evidence="2">DsbA family protein</fullName>
    </submittedName>
</protein>
<name>A0ABU7LTF6_9PROT</name>
<evidence type="ECO:0000313" key="2">
    <source>
        <dbReference type="EMBL" id="MEE2527192.1"/>
    </source>
</evidence>
<evidence type="ECO:0000313" key="3">
    <source>
        <dbReference type="Proteomes" id="UP001354971"/>
    </source>
</evidence>
<proteinExistence type="predicted"/>
<gene>
    <name evidence="2" type="ORF">V0U79_12515</name>
</gene>
<dbReference type="EMBL" id="JAZDRP010000009">
    <property type="protein sequence ID" value="MEE2527192.1"/>
    <property type="molecule type" value="Genomic_DNA"/>
</dbReference>
<dbReference type="Gene3D" id="3.40.30.10">
    <property type="entry name" value="Glutaredoxin"/>
    <property type="match status" value="1"/>
</dbReference>
<dbReference type="PANTHER" id="PTHR42943">
    <property type="entry name" value="GLUTATHIONE S-TRANSFERASE KAPPA"/>
    <property type="match status" value="1"/>
</dbReference>
<dbReference type="InterPro" id="IPR036249">
    <property type="entry name" value="Thioredoxin-like_sf"/>
</dbReference>
<sequence length="364" mass="41561">MSARTLFTQILTSRRVRSFARGWRAIGRTLNGGSKTLVFIYEANDPYSELLMDVMPGFTRHYGLNLRVLEVGPPEKSAAPEPEMLARWAQRDANSLRDAYGIDRQDTPLAVESDREANAEWRRKHGHYGSGMIWFEGEWYWGLDRLHYLERRLGAREDELLYPPIDEPDGPTGGSFDMFFSLRSPYSYIAMMRAPELAERWQAELVLKPILPMVMRSLPVPREKQFYIVRDVKREAERFDIPFGKIEDPVGAGVERGLAILNRAIPDGQAITFTQSFYKGVWSEGLKASSDKDLRVIVERAGLDWAYAQDAMADEGWRETVEANRQEMFGLGLWGVPTFRVGQNSAFGQDRLWQVGRWLGEGAA</sequence>
<organism evidence="2 3">
    <name type="scientific">Hyphobacterium lacteum</name>
    <dbReference type="NCBI Taxonomy" id="3116575"/>
    <lineage>
        <taxon>Bacteria</taxon>
        <taxon>Pseudomonadati</taxon>
        <taxon>Pseudomonadota</taxon>
        <taxon>Alphaproteobacteria</taxon>
        <taxon>Maricaulales</taxon>
        <taxon>Maricaulaceae</taxon>
        <taxon>Hyphobacterium</taxon>
    </lineage>
</organism>
<accession>A0ABU7LTF6</accession>
<comment type="caution">
    <text evidence="2">The sequence shown here is derived from an EMBL/GenBank/DDBJ whole genome shotgun (WGS) entry which is preliminary data.</text>
</comment>
<reference evidence="2 3" key="1">
    <citation type="submission" date="2024-01" db="EMBL/GenBank/DDBJ databases">
        <title>Hyphobacterium bacterium isolated from marine sediment.</title>
        <authorList>
            <person name="Zhao S."/>
        </authorList>
    </citation>
    <scope>NUCLEOTIDE SEQUENCE [LARGE SCALE GENOMIC DNA]</scope>
    <source>
        <strain evidence="3">HN65</strain>
    </source>
</reference>
<dbReference type="PANTHER" id="PTHR42943:SF2">
    <property type="entry name" value="GLUTATHIONE S-TRANSFERASE KAPPA 1"/>
    <property type="match status" value="1"/>
</dbReference>
<dbReference type="Pfam" id="PF01323">
    <property type="entry name" value="DSBA"/>
    <property type="match status" value="1"/>
</dbReference>
<dbReference type="Proteomes" id="UP001354971">
    <property type="component" value="Unassembled WGS sequence"/>
</dbReference>
<dbReference type="InterPro" id="IPR001853">
    <property type="entry name" value="DSBA-like_thioredoxin_dom"/>
</dbReference>
<evidence type="ECO:0000259" key="1">
    <source>
        <dbReference type="Pfam" id="PF01323"/>
    </source>
</evidence>